<gene>
    <name evidence="1" type="ORF">LCGC14_2389030</name>
</gene>
<sequence length="22" mass="2250">MASLESLRTTAALAKTQSGITV</sequence>
<accession>A0A0F9EAZ2</accession>
<dbReference type="AlphaFoldDB" id="A0A0F9EAZ2"/>
<proteinExistence type="predicted"/>
<organism evidence="1">
    <name type="scientific">marine sediment metagenome</name>
    <dbReference type="NCBI Taxonomy" id="412755"/>
    <lineage>
        <taxon>unclassified sequences</taxon>
        <taxon>metagenomes</taxon>
        <taxon>ecological metagenomes</taxon>
    </lineage>
</organism>
<comment type="caution">
    <text evidence="1">The sequence shown here is derived from an EMBL/GenBank/DDBJ whole genome shotgun (WGS) entry which is preliminary data.</text>
</comment>
<dbReference type="EMBL" id="LAZR01035615">
    <property type="protein sequence ID" value="KKL27051.1"/>
    <property type="molecule type" value="Genomic_DNA"/>
</dbReference>
<evidence type="ECO:0000313" key="1">
    <source>
        <dbReference type="EMBL" id="KKL27051.1"/>
    </source>
</evidence>
<protein>
    <submittedName>
        <fullName evidence="1">Uncharacterized protein</fullName>
    </submittedName>
</protein>
<reference evidence="1" key="1">
    <citation type="journal article" date="2015" name="Nature">
        <title>Complex archaea that bridge the gap between prokaryotes and eukaryotes.</title>
        <authorList>
            <person name="Spang A."/>
            <person name="Saw J.H."/>
            <person name="Jorgensen S.L."/>
            <person name="Zaremba-Niedzwiedzka K."/>
            <person name="Martijn J."/>
            <person name="Lind A.E."/>
            <person name="van Eijk R."/>
            <person name="Schleper C."/>
            <person name="Guy L."/>
            <person name="Ettema T.J."/>
        </authorList>
    </citation>
    <scope>NUCLEOTIDE SEQUENCE</scope>
</reference>
<feature type="non-terminal residue" evidence="1">
    <location>
        <position position="22"/>
    </location>
</feature>
<name>A0A0F9EAZ2_9ZZZZ</name>